<reference evidence="1" key="1">
    <citation type="journal article" date="2014" name="Int. J. Syst. Evol. Microbiol.">
        <title>Complete genome sequence of Corynebacterium casei LMG S-19264T (=DSM 44701T), isolated from a smear-ripened cheese.</title>
        <authorList>
            <consortium name="US DOE Joint Genome Institute (JGI-PGF)"/>
            <person name="Walter F."/>
            <person name="Albersmeier A."/>
            <person name="Kalinowski J."/>
            <person name="Ruckert C."/>
        </authorList>
    </citation>
    <scope>NUCLEOTIDE SEQUENCE</scope>
    <source>
        <strain evidence="1">VKM Ac-1321</strain>
    </source>
</reference>
<dbReference type="InterPro" id="IPR016031">
    <property type="entry name" value="Trp_RNA-bd_attenuator-like_dom"/>
</dbReference>
<reference evidence="1" key="2">
    <citation type="submission" date="2023-01" db="EMBL/GenBank/DDBJ databases">
        <authorList>
            <person name="Sun Q."/>
            <person name="Evtushenko L."/>
        </authorList>
    </citation>
    <scope>NUCLEOTIDE SEQUENCE</scope>
    <source>
        <strain evidence="1">VKM Ac-1321</strain>
    </source>
</reference>
<keyword evidence="2" id="KW-1185">Reference proteome</keyword>
<dbReference type="Pfam" id="PF01987">
    <property type="entry name" value="AIM24"/>
    <property type="match status" value="1"/>
</dbReference>
<evidence type="ECO:0008006" key="3">
    <source>
        <dbReference type="Google" id="ProtNLM"/>
    </source>
</evidence>
<gene>
    <name evidence="1" type="ORF">GCM10017581_053860</name>
</gene>
<comment type="caution">
    <text evidence="1">The sequence shown here is derived from an EMBL/GenBank/DDBJ whole genome shotgun (WGS) entry which is preliminary data.</text>
</comment>
<dbReference type="SUPFAM" id="SSF51219">
    <property type="entry name" value="TRAP-like"/>
    <property type="match status" value="1"/>
</dbReference>
<dbReference type="EMBL" id="BSFP01000036">
    <property type="protein sequence ID" value="GLL03640.1"/>
    <property type="molecule type" value="Genomic_DNA"/>
</dbReference>
<evidence type="ECO:0000313" key="1">
    <source>
        <dbReference type="EMBL" id="GLL03640.1"/>
    </source>
</evidence>
<accession>A0A9W6NN67</accession>
<proteinExistence type="predicted"/>
<dbReference type="InterPro" id="IPR002838">
    <property type="entry name" value="AIM24"/>
</dbReference>
<dbReference type="PANTHER" id="PTHR38074:SF1">
    <property type="entry name" value="ALTERED INHERITANCE OF MITOCHONDRIA PROTEIN 24, MITOCHONDRIAL"/>
    <property type="match status" value="1"/>
</dbReference>
<dbReference type="AlphaFoldDB" id="A0A9W6NN67"/>
<dbReference type="InterPro" id="IPR036983">
    <property type="entry name" value="AIM24_sf"/>
</dbReference>
<organism evidence="1 2">
    <name type="scientific">Dactylosporangium matsuzakiense</name>
    <dbReference type="NCBI Taxonomy" id="53360"/>
    <lineage>
        <taxon>Bacteria</taxon>
        <taxon>Bacillati</taxon>
        <taxon>Actinomycetota</taxon>
        <taxon>Actinomycetes</taxon>
        <taxon>Micromonosporales</taxon>
        <taxon>Micromonosporaceae</taxon>
        <taxon>Dactylosporangium</taxon>
    </lineage>
</organism>
<dbReference type="Proteomes" id="UP001143480">
    <property type="component" value="Unassembled WGS sequence"/>
</dbReference>
<evidence type="ECO:0000313" key="2">
    <source>
        <dbReference type="Proteomes" id="UP001143480"/>
    </source>
</evidence>
<protein>
    <recommendedName>
        <fullName evidence="3">AIM24 family protein</fullName>
    </recommendedName>
</protein>
<dbReference type="PANTHER" id="PTHR38074">
    <property type="entry name" value="ALTERED INHERITANCE OF MITOCHONDRIA PROTEIN 24, MITOCHONDRIAL"/>
    <property type="match status" value="1"/>
</dbReference>
<dbReference type="Gene3D" id="3.60.160.10">
    <property type="entry name" value="Mitochondrial biogenesis AIM24"/>
    <property type="match status" value="1"/>
</dbReference>
<sequence>MAGPWRFATLRVVRGDIFKAENMAQPPTQAGMSLQHSKCVKYAVNGEVLARQGAMVAFRGNLQFEVKSQGVGNFLKRAVTGEGVSLMAVRGQGEVWFASGAADCFILDLEPNDALSINGRNVICFDPSLRYDIQMVRGAGMFGGGLFNCVFTGQGRLAIVSEGAPIVIPVSPQAPVCVDTDAVVGWSSSLQTTIQKNQSLKSMLRGGSGELFQLALQGQGFVIVQPSEGKPAPAQASSGGGLLGNVLGG</sequence>
<name>A0A9W6NN67_9ACTN</name>